<comment type="caution">
    <text evidence="2">The sequence shown here is derived from an EMBL/GenBank/DDBJ whole genome shotgun (WGS) entry which is preliminary data.</text>
</comment>
<reference evidence="2" key="1">
    <citation type="submission" date="2021-10" db="EMBL/GenBank/DDBJ databases">
        <title>The complete genome sequence of Leeia sp. TBRC 13508.</title>
        <authorList>
            <person name="Charoenyingcharoen P."/>
            <person name="Yukphan P."/>
        </authorList>
    </citation>
    <scope>NUCLEOTIDE SEQUENCE</scope>
    <source>
        <strain evidence="2">TBRC 13508</strain>
    </source>
</reference>
<sequence>MLHDKWLLWTTIILIGLGTFLPRSSFIVLGQRAQLPRSIQRALKFAPACALAGLILPDILLSHNQLDLDPFSPKIIATVVAVVTIMVSRSPWLPFITGMVAIVLAGYL</sequence>
<evidence type="ECO:0000313" key="3">
    <source>
        <dbReference type="Proteomes" id="UP001165395"/>
    </source>
</evidence>
<gene>
    <name evidence="2" type="ORF">LIN78_15230</name>
</gene>
<keyword evidence="3" id="KW-1185">Reference proteome</keyword>
<dbReference type="RefSeq" id="WP_227181717.1">
    <property type="nucleotide sequence ID" value="NZ_JAJBZT010000010.1"/>
</dbReference>
<protein>
    <submittedName>
        <fullName evidence="2">AzlD domain-containing protein</fullName>
    </submittedName>
</protein>
<keyword evidence="1" id="KW-0812">Transmembrane</keyword>
<feature type="transmembrane region" description="Helical" evidence="1">
    <location>
        <begin position="75"/>
        <end position="107"/>
    </location>
</feature>
<proteinExistence type="predicted"/>
<evidence type="ECO:0000313" key="2">
    <source>
        <dbReference type="EMBL" id="MCB6184899.1"/>
    </source>
</evidence>
<feature type="transmembrane region" description="Helical" evidence="1">
    <location>
        <begin position="42"/>
        <end position="63"/>
    </location>
</feature>
<keyword evidence="1" id="KW-1133">Transmembrane helix</keyword>
<organism evidence="2 3">
    <name type="scientific">Leeia speluncae</name>
    <dbReference type="NCBI Taxonomy" id="2884804"/>
    <lineage>
        <taxon>Bacteria</taxon>
        <taxon>Pseudomonadati</taxon>
        <taxon>Pseudomonadota</taxon>
        <taxon>Betaproteobacteria</taxon>
        <taxon>Neisseriales</taxon>
        <taxon>Leeiaceae</taxon>
        <taxon>Leeia</taxon>
    </lineage>
</organism>
<keyword evidence="1" id="KW-0472">Membrane</keyword>
<dbReference type="Pfam" id="PF05437">
    <property type="entry name" value="AzlD"/>
    <property type="match status" value="1"/>
</dbReference>
<name>A0ABS8D9K2_9NEIS</name>
<dbReference type="InterPro" id="IPR008407">
    <property type="entry name" value="Brnchd-chn_aa_trnsp_AzlD"/>
</dbReference>
<evidence type="ECO:0000256" key="1">
    <source>
        <dbReference type="SAM" id="Phobius"/>
    </source>
</evidence>
<dbReference type="EMBL" id="JAJBZT010000010">
    <property type="protein sequence ID" value="MCB6184899.1"/>
    <property type="molecule type" value="Genomic_DNA"/>
</dbReference>
<dbReference type="Proteomes" id="UP001165395">
    <property type="component" value="Unassembled WGS sequence"/>
</dbReference>
<feature type="transmembrane region" description="Helical" evidence="1">
    <location>
        <begin position="6"/>
        <end position="30"/>
    </location>
</feature>
<accession>A0ABS8D9K2</accession>